<dbReference type="EMBL" id="OIVN01004795">
    <property type="protein sequence ID" value="SPD19327.1"/>
    <property type="molecule type" value="Genomic_DNA"/>
</dbReference>
<accession>A0A2N9HZQ0</accession>
<sequence length="191" mass="21126">MASSPTPSSPLLTTAPMSLSLGTIINYISIKLDESNYLLWRSQFVPILAANDLYGYVDGSVTPPQTTIKSTKGKEIPNPNFLSWHKVDQFVLSCINATFTQGILAQTLGHSTAHEVWESLHSMFLEQSQAQFDLLKGDIQSIQKGTSLISKYLNRLKHIADSLAALQHPVPNQELVEHALTVLDQNILALW</sequence>
<dbReference type="Pfam" id="PF14223">
    <property type="entry name" value="Retrotran_gag_2"/>
    <property type="match status" value="1"/>
</dbReference>
<evidence type="ECO:0000313" key="2">
    <source>
        <dbReference type="EMBL" id="SPD19327.1"/>
    </source>
</evidence>
<dbReference type="PANTHER" id="PTHR47481">
    <property type="match status" value="1"/>
</dbReference>
<reference evidence="2" key="1">
    <citation type="submission" date="2018-02" db="EMBL/GenBank/DDBJ databases">
        <authorList>
            <person name="Cohen D.B."/>
            <person name="Kent A.D."/>
        </authorList>
    </citation>
    <scope>NUCLEOTIDE SEQUENCE</scope>
</reference>
<evidence type="ECO:0000313" key="1">
    <source>
        <dbReference type="EMBL" id="SPD04508.1"/>
    </source>
</evidence>
<organism evidence="2">
    <name type="scientific">Fagus sylvatica</name>
    <name type="common">Beechnut</name>
    <dbReference type="NCBI Taxonomy" id="28930"/>
    <lineage>
        <taxon>Eukaryota</taxon>
        <taxon>Viridiplantae</taxon>
        <taxon>Streptophyta</taxon>
        <taxon>Embryophyta</taxon>
        <taxon>Tracheophyta</taxon>
        <taxon>Spermatophyta</taxon>
        <taxon>Magnoliopsida</taxon>
        <taxon>eudicotyledons</taxon>
        <taxon>Gunneridae</taxon>
        <taxon>Pentapetalae</taxon>
        <taxon>rosids</taxon>
        <taxon>fabids</taxon>
        <taxon>Fagales</taxon>
        <taxon>Fagaceae</taxon>
        <taxon>Fagus</taxon>
    </lineage>
</organism>
<gene>
    <name evidence="1" type="ORF">FSB_LOCUS32390</name>
    <name evidence="2" type="ORF">FSB_LOCUS47209</name>
</gene>
<name>A0A2N9HZQ0_FAGSY</name>
<proteinExistence type="predicted"/>
<dbReference type="AlphaFoldDB" id="A0A2N9HZQ0"/>
<protein>
    <submittedName>
        <fullName evidence="2">Uncharacterized protein</fullName>
    </submittedName>
</protein>
<dbReference type="EMBL" id="OIVN01002544">
    <property type="protein sequence ID" value="SPD04508.1"/>
    <property type="molecule type" value="Genomic_DNA"/>
</dbReference>
<dbReference type="PANTHER" id="PTHR47481:SF22">
    <property type="entry name" value="RETROTRANSPOSON GAG DOMAIN-CONTAINING PROTEIN"/>
    <property type="match status" value="1"/>
</dbReference>